<dbReference type="Proteomes" id="UP001160550">
    <property type="component" value="Unassembled WGS sequence"/>
</dbReference>
<dbReference type="Pfam" id="PF10987">
    <property type="entry name" value="DUF2806"/>
    <property type="match status" value="1"/>
</dbReference>
<protein>
    <submittedName>
        <fullName evidence="1">DUF2806 domain-containing protein</fullName>
    </submittedName>
</protein>
<dbReference type="EMBL" id="JARYGX010000021">
    <property type="protein sequence ID" value="MDH7453540.1"/>
    <property type="molecule type" value="Genomic_DNA"/>
</dbReference>
<reference evidence="1" key="1">
    <citation type="journal article" date="2007" name="Int. J. Syst. Evol. Microbiol.">
        <title>Luteimonas composti sp. nov., a moderately thermophilic bacterium isolated from food waste.</title>
        <authorList>
            <person name="Young C.C."/>
            <person name="Kampfer P."/>
            <person name="Chen W.M."/>
            <person name="Yen W.S."/>
            <person name="Arun A.B."/>
            <person name="Lai W.A."/>
            <person name="Shen F.T."/>
            <person name="Rekha P.D."/>
            <person name="Lin K.Y."/>
            <person name="Chou J.H."/>
        </authorList>
    </citation>
    <scope>NUCLEOTIDE SEQUENCE</scope>
    <source>
        <strain evidence="1">CC-YY355</strain>
    </source>
</reference>
<gene>
    <name evidence="1" type="ORF">QF205_10750</name>
</gene>
<keyword evidence="2" id="KW-1185">Reference proteome</keyword>
<evidence type="ECO:0000313" key="2">
    <source>
        <dbReference type="Proteomes" id="UP001160550"/>
    </source>
</evidence>
<reference evidence="1" key="2">
    <citation type="submission" date="2023-04" db="EMBL/GenBank/DDBJ databases">
        <authorList>
            <person name="Sun J.-Q."/>
        </authorList>
    </citation>
    <scope>NUCLEOTIDE SEQUENCE</scope>
    <source>
        <strain evidence="1">CC-YY355</strain>
    </source>
</reference>
<evidence type="ECO:0000313" key="1">
    <source>
        <dbReference type="EMBL" id="MDH7453540.1"/>
    </source>
</evidence>
<comment type="caution">
    <text evidence="1">The sequence shown here is derived from an EMBL/GenBank/DDBJ whole genome shotgun (WGS) entry which is preliminary data.</text>
</comment>
<dbReference type="RefSeq" id="WP_280942760.1">
    <property type="nucleotide sequence ID" value="NZ_JARYGX010000021.1"/>
</dbReference>
<accession>A0ABT6MSG3</accession>
<dbReference type="InterPro" id="IPR021254">
    <property type="entry name" value="DUF2806"/>
</dbReference>
<name>A0ABT6MSG3_9GAMM</name>
<proteinExistence type="predicted"/>
<sequence>MKISDLAGLSKPITRLIEVISKGTGAVSAPSLTKANAKATAEKVHVLAAAIAQANEEHGLAIAYKDQELEIWRRPEDDDFRVGPSTLDARGEQRREYVARLRQNNVESITSAAAIELAPESEVPDTAPEQDWINRFFRAAEDISSEQMQLLWGRILAGEIKSPGSYSLRTLEFFRNLTRENATLLELLCRQAVWYAGAAFIPMQDPAWLKTHRLVYEGHHFEAAEFGALYPTALTYRLLTTAASIEVLSAGRWALKLERGQSTDLFLLPVWKFTNVGKELVQLIGHDGDREQLVRIGAWFAQQGASAAIGELVAADGRDYTIRGLTDVPANA</sequence>
<organism evidence="1 2">
    <name type="scientific">Luteimonas composti</name>
    <dbReference type="NCBI Taxonomy" id="398257"/>
    <lineage>
        <taxon>Bacteria</taxon>
        <taxon>Pseudomonadati</taxon>
        <taxon>Pseudomonadota</taxon>
        <taxon>Gammaproteobacteria</taxon>
        <taxon>Lysobacterales</taxon>
        <taxon>Lysobacteraceae</taxon>
        <taxon>Luteimonas</taxon>
    </lineage>
</organism>